<dbReference type="Proteomes" id="UP000886523">
    <property type="component" value="Unassembled WGS sequence"/>
</dbReference>
<feature type="region of interest" description="Disordered" evidence="1">
    <location>
        <begin position="100"/>
        <end position="125"/>
    </location>
</feature>
<proteinExistence type="predicted"/>
<organism evidence="2 3">
    <name type="scientific">Hydnum rufescens UP504</name>
    <dbReference type="NCBI Taxonomy" id="1448309"/>
    <lineage>
        <taxon>Eukaryota</taxon>
        <taxon>Fungi</taxon>
        <taxon>Dikarya</taxon>
        <taxon>Basidiomycota</taxon>
        <taxon>Agaricomycotina</taxon>
        <taxon>Agaricomycetes</taxon>
        <taxon>Cantharellales</taxon>
        <taxon>Hydnaceae</taxon>
        <taxon>Hydnum</taxon>
    </lineage>
</organism>
<evidence type="ECO:0000256" key="1">
    <source>
        <dbReference type="SAM" id="MobiDB-lite"/>
    </source>
</evidence>
<dbReference type="EMBL" id="MU128967">
    <property type="protein sequence ID" value="KAF9513865.1"/>
    <property type="molecule type" value="Genomic_DNA"/>
</dbReference>
<sequence>MSGTNRSAIILRLNATSSGPHKPHEIRERRGEESTGLYRQERGDRDERWSSNPIRKCPRRPLVVTMPRCANPGNGGFAECRKPGIADKVLSRRMGKYCGGQDGASGRRMWKSRRRKSGEEETGGRGKGMFWAQAAYMVGRRWGKEGPEIYRRITESAHRIVVFRIFWQWQGSSTERWLAVECVNSAGEAARSGAATFQKRQIGLA</sequence>
<feature type="compositionally biased region" description="Basic and acidic residues" evidence="1">
    <location>
        <begin position="22"/>
        <end position="49"/>
    </location>
</feature>
<name>A0A9P6DXG5_9AGAM</name>
<protein>
    <submittedName>
        <fullName evidence="2">Uncharacterized protein</fullName>
    </submittedName>
</protein>
<dbReference type="AlphaFoldDB" id="A0A9P6DXG5"/>
<comment type="caution">
    <text evidence="2">The sequence shown here is derived from an EMBL/GenBank/DDBJ whole genome shotgun (WGS) entry which is preliminary data.</text>
</comment>
<gene>
    <name evidence="2" type="ORF">BS47DRAFT_1362100</name>
</gene>
<evidence type="ECO:0000313" key="3">
    <source>
        <dbReference type="Proteomes" id="UP000886523"/>
    </source>
</evidence>
<reference evidence="2" key="1">
    <citation type="journal article" date="2020" name="Nat. Commun.">
        <title>Large-scale genome sequencing of mycorrhizal fungi provides insights into the early evolution of symbiotic traits.</title>
        <authorList>
            <person name="Miyauchi S."/>
            <person name="Kiss E."/>
            <person name="Kuo A."/>
            <person name="Drula E."/>
            <person name="Kohler A."/>
            <person name="Sanchez-Garcia M."/>
            <person name="Morin E."/>
            <person name="Andreopoulos B."/>
            <person name="Barry K.W."/>
            <person name="Bonito G."/>
            <person name="Buee M."/>
            <person name="Carver A."/>
            <person name="Chen C."/>
            <person name="Cichocki N."/>
            <person name="Clum A."/>
            <person name="Culley D."/>
            <person name="Crous P.W."/>
            <person name="Fauchery L."/>
            <person name="Girlanda M."/>
            <person name="Hayes R.D."/>
            <person name="Keri Z."/>
            <person name="LaButti K."/>
            <person name="Lipzen A."/>
            <person name="Lombard V."/>
            <person name="Magnuson J."/>
            <person name="Maillard F."/>
            <person name="Murat C."/>
            <person name="Nolan M."/>
            <person name="Ohm R.A."/>
            <person name="Pangilinan J."/>
            <person name="Pereira M.F."/>
            <person name="Perotto S."/>
            <person name="Peter M."/>
            <person name="Pfister S."/>
            <person name="Riley R."/>
            <person name="Sitrit Y."/>
            <person name="Stielow J.B."/>
            <person name="Szollosi G."/>
            <person name="Zifcakova L."/>
            <person name="Stursova M."/>
            <person name="Spatafora J.W."/>
            <person name="Tedersoo L."/>
            <person name="Vaario L.M."/>
            <person name="Yamada A."/>
            <person name="Yan M."/>
            <person name="Wang P."/>
            <person name="Xu J."/>
            <person name="Bruns T."/>
            <person name="Baldrian P."/>
            <person name="Vilgalys R."/>
            <person name="Dunand C."/>
            <person name="Henrissat B."/>
            <person name="Grigoriev I.V."/>
            <person name="Hibbett D."/>
            <person name="Nagy L.G."/>
            <person name="Martin F.M."/>
        </authorList>
    </citation>
    <scope>NUCLEOTIDE SEQUENCE</scope>
    <source>
        <strain evidence="2">UP504</strain>
    </source>
</reference>
<accession>A0A9P6DXG5</accession>
<keyword evidence="3" id="KW-1185">Reference proteome</keyword>
<evidence type="ECO:0000313" key="2">
    <source>
        <dbReference type="EMBL" id="KAF9513865.1"/>
    </source>
</evidence>
<feature type="region of interest" description="Disordered" evidence="1">
    <location>
        <begin position="1"/>
        <end position="52"/>
    </location>
</feature>